<dbReference type="InterPro" id="IPR003593">
    <property type="entry name" value="AAA+_ATPase"/>
</dbReference>
<dbReference type="SUPFAM" id="SSF52540">
    <property type="entry name" value="P-loop containing nucleoside triphosphate hydrolases"/>
    <property type="match status" value="1"/>
</dbReference>
<reference evidence="4 5" key="1">
    <citation type="submission" date="2018-05" db="EMBL/GenBank/DDBJ databases">
        <title>Draft Genome Sequences for a Diverse set of 7 Haemophilus Species.</title>
        <authorList>
            <person name="Nichols M."/>
            <person name="Topaz N."/>
            <person name="Wang X."/>
            <person name="Wang X."/>
            <person name="Boxrud D."/>
        </authorList>
    </citation>
    <scope>NUCLEOTIDE SEQUENCE [LARGE SCALE GENOMIC DNA]</scope>
    <source>
        <strain evidence="4 5">C2001002503</strain>
    </source>
</reference>
<dbReference type="EMBL" id="QEPM01000001">
    <property type="protein sequence ID" value="RDE72159.1"/>
    <property type="molecule type" value="Genomic_DNA"/>
</dbReference>
<dbReference type="GO" id="GO:0005524">
    <property type="term" value="F:ATP binding"/>
    <property type="evidence" value="ECO:0007669"/>
    <property type="project" value="UniProtKB-KW"/>
</dbReference>
<keyword evidence="2 4" id="KW-0067">ATP-binding</keyword>
<dbReference type="Proteomes" id="UP000253998">
    <property type="component" value="Unassembled WGS sequence"/>
</dbReference>
<evidence type="ECO:0000259" key="3">
    <source>
        <dbReference type="PROSITE" id="PS50893"/>
    </source>
</evidence>
<dbReference type="Gene3D" id="3.40.50.300">
    <property type="entry name" value="P-loop containing nucleotide triphosphate hydrolases"/>
    <property type="match status" value="1"/>
</dbReference>
<dbReference type="PANTHER" id="PTHR42794:SF2">
    <property type="entry name" value="ABC TRANSPORTER ATP-BINDING PROTEIN"/>
    <property type="match status" value="1"/>
</dbReference>
<name>A0A8B2U846_9PAST</name>
<feature type="domain" description="ABC transporter" evidence="3">
    <location>
        <begin position="2"/>
        <end position="227"/>
    </location>
</feature>
<protein>
    <submittedName>
        <fullName evidence="4">ABC transporter ATP-binding protein</fullName>
    </submittedName>
</protein>
<proteinExistence type="predicted"/>
<organism evidence="4 5">
    <name type="scientific">Aggregatibacter segnis</name>
    <dbReference type="NCBI Taxonomy" id="739"/>
    <lineage>
        <taxon>Bacteria</taxon>
        <taxon>Pseudomonadati</taxon>
        <taxon>Pseudomonadota</taxon>
        <taxon>Gammaproteobacteria</taxon>
        <taxon>Pasteurellales</taxon>
        <taxon>Pasteurellaceae</taxon>
        <taxon>Aggregatibacter</taxon>
    </lineage>
</organism>
<dbReference type="PROSITE" id="PS50893">
    <property type="entry name" value="ABC_TRANSPORTER_2"/>
    <property type="match status" value="1"/>
</dbReference>
<dbReference type="SMART" id="SM00382">
    <property type="entry name" value="AAA"/>
    <property type="match status" value="1"/>
</dbReference>
<dbReference type="CDD" id="cd03214">
    <property type="entry name" value="ABC_Iron-Siderophores_B12_Hemin"/>
    <property type="match status" value="1"/>
</dbReference>
<evidence type="ECO:0000313" key="4">
    <source>
        <dbReference type="EMBL" id="RDE72159.1"/>
    </source>
</evidence>
<dbReference type="InterPro" id="IPR027417">
    <property type="entry name" value="P-loop_NTPase"/>
</dbReference>
<dbReference type="InterPro" id="IPR003439">
    <property type="entry name" value="ABC_transporter-like_ATP-bd"/>
</dbReference>
<evidence type="ECO:0000256" key="1">
    <source>
        <dbReference type="ARBA" id="ARBA00022741"/>
    </source>
</evidence>
<dbReference type="GO" id="GO:0016887">
    <property type="term" value="F:ATP hydrolysis activity"/>
    <property type="evidence" value="ECO:0007669"/>
    <property type="project" value="InterPro"/>
</dbReference>
<dbReference type="RefSeq" id="WP_111294250.1">
    <property type="nucleotide sequence ID" value="NZ_QEPM01000001.1"/>
</dbReference>
<dbReference type="AlphaFoldDB" id="A0A8B2U846"/>
<dbReference type="Pfam" id="PF00005">
    <property type="entry name" value="ABC_tran"/>
    <property type="match status" value="1"/>
</dbReference>
<comment type="caution">
    <text evidence="4">The sequence shown here is derived from an EMBL/GenBank/DDBJ whole genome shotgun (WGS) entry which is preliminary data.</text>
</comment>
<evidence type="ECO:0000256" key="2">
    <source>
        <dbReference type="ARBA" id="ARBA00022840"/>
    </source>
</evidence>
<accession>A0A8B2U846</accession>
<sequence length="253" mass="28015">MIKIENLSQPYGLKDINCTISKGKLVGIMGANGAGKSTLLKTIAGILPIKSGEIWFDNHKLTTMTAEQKSQQLAYLAQNTEIHWDLSVYDVIALGLPNPLNRAKEQEKVRSISETFSVSHLLEKSFRQLSGGEKARVQLARCCIKNTPLLLADEPIAALDPFYQIDITEQLKSLTPSHTCVVAIHHLSLAYKFCDEVILLNQGQIIANGETTQVLTAENLANAFSIWAEIDEAKKEIMGIEKLSNELYKTDYA</sequence>
<keyword evidence="1" id="KW-0547">Nucleotide-binding</keyword>
<dbReference type="PANTHER" id="PTHR42794">
    <property type="entry name" value="HEMIN IMPORT ATP-BINDING PROTEIN HMUV"/>
    <property type="match status" value="1"/>
</dbReference>
<evidence type="ECO:0000313" key="5">
    <source>
        <dbReference type="Proteomes" id="UP000253998"/>
    </source>
</evidence>
<gene>
    <name evidence="4" type="ORF">DPV83_00645</name>
</gene>